<feature type="domain" description="HTH asnC-type" evidence="4">
    <location>
        <begin position="4"/>
        <end position="65"/>
    </location>
</feature>
<dbReference type="GO" id="GO:0043565">
    <property type="term" value="F:sequence-specific DNA binding"/>
    <property type="evidence" value="ECO:0007669"/>
    <property type="project" value="InterPro"/>
</dbReference>
<accession>A0A0U3AH19</accession>
<evidence type="ECO:0000259" key="4">
    <source>
        <dbReference type="PROSITE" id="PS50956"/>
    </source>
</evidence>
<dbReference type="SUPFAM" id="SSF46785">
    <property type="entry name" value="Winged helix' DNA-binding domain"/>
    <property type="match status" value="1"/>
</dbReference>
<dbReference type="PANTHER" id="PTHR30154">
    <property type="entry name" value="LEUCINE-RESPONSIVE REGULATORY PROTEIN"/>
    <property type="match status" value="1"/>
</dbReference>
<dbReference type="PROSITE" id="PS50956">
    <property type="entry name" value="HTH_ASNC_2"/>
    <property type="match status" value="1"/>
</dbReference>
<dbReference type="EMBL" id="CP013650">
    <property type="protein sequence ID" value="ALS97346.1"/>
    <property type="molecule type" value="Genomic_DNA"/>
</dbReference>
<evidence type="ECO:0000256" key="3">
    <source>
        <dbReference type="ARBA" id="ARBA00023163"/>
    </source>
</evidence>
<dbReference type="GO" id="GO:0043200">
    <property type="term" value="P:response to amino acid"/>
    <property type="evidence" value="ECO:0007669"/>
    <property type="project" value="TreeGrafter"/>
</dbReference>
<name>A0A0U3AH19_9ALTE</name>
<protein>
    <submittedName>
        <fullName evidence="5">ArsR family transcriptional regulator</fullName>
    </submittedName>
</protein>
<dbReference type="Gene3D" id="3.30.70.920">
    <property type="match status" value="1"/>
</dbReference>
<reference evidence="5 6" key="1">
    <citation type="submission" date="2015-12" db="EMBL/GenBank/DDBJ databases">
        <title>Complete genome of Lacimicrobium alkaliphilum KCTC 32984.</title>
        <authorList>
            <person name="Kim S.-G."/>
            <person name="Lee Y.-J."/>
        </authorList>
    </citation>
    <scope>NUCLEOTIDE SEQUENCE [LARGE SCALE GENOMIC DNA]</scope>
    <source>
        <strain evidence="5 6">YelD216</strain>
    </source>
</reference>
<dbReference type="InterPro" id="IPR000485">
    <property type="entry name" value="AsnC-type_HTH_dom"/>
</dbReference>
<dbReference type="SMART" id="SM00344">
    <property type="entry name" value="HTH_ASNC"/>
    <property type="match status" value="1"/>
</dbReference>
<evidence type="ECO:0000313" key="5">
    <source>
        <dbReference type="EMBL" id="ALS97346.1"/>
    </source>
</evidence>
<dbReference type="KEGG" id="lal:AT746_03035"/>
<dbReference type="Pfam" id="PF01037">
    <property type="entry name" value="AsnC_trans_reg"/>
    <property type="match status" value="1"/>
</dbReference>
<dbReference type="InterPro" id="IPR019887">
    <property type="entry name" value="Tscrpt_reg_AsnC/Lrp_C"/>
</dbReference>
<evidence type="ECO:0000256" key="1">
    <source>
        <dbReference type="ARBA" id="ARBA00023015"/>
    </source>
</evidence>
<evidence type="ECO:0000256" key="2">
    <source>
        <dbReference type="ARBA" id="ARBA00023125"/>
    </source>
</evidence>
<dbReference type="InterPro" id="IPR011008">
    <property type="entry name" value="Dimeric_a/b-barrel"/>
</dbReference>
<gene>
    <name evidence="5" type="ORF">AT746_03035</name>
</gene>
<dbReference type="CDD" id="cd00090">
    <property type="entry name" value="HTH_ARSR"/>
    <property type="match status" value="1"/>
</dbReference>
<dbReference type="InterPro" id="IPR036390">
    <property type="entry name" value="WH_DNA-bd_sf"/>
</dbReference>
<dbReference type="InterPro" id="IPR036388">
    <property type="entry name" value="WH-like_DNA-bd_sf"/>
</dbReference>
<dbReference type="RefSeq" id="WP_062476238.1">
    <property type="nucleotide sequence ID" value="NZ_CP013650.1"/>
</dbReference>
<dbReference type="GO" id="GO:0006355">
    <property type="term" value="P:regulation of DNA-templated transcription"/>
    <property type="evidence" value="ECO:0007669"/>
    <property type="project" value="UniProtKB-ARBA"/>
</dbReference>
<dbReference type="Proteomes" id="UP000068447">
    <property type="component" value="Chromosome"/>
</dbReference>
<dbReference type="AlphaFoldDB" id="A0A0U3AH19"/>
<dbReference type="Pfam" id="PF13412">
    <property type="entry name" value="HTH_24"/>
    <property type="match status" value="1"/>
</dbReference>
<dbReference type="STRING" id="1526571.AT746_03035"/>
<proteinExistence type="predicted"/>
<evidence type="ECO:0000313" key="6">
    <source>
        <dbReference type="Proteomes" id="UP000068447"/>
    </source>
</evidence>
<dbReference type="PANTHER" id="PTHR30154:SF54">
    <property type="entry name" value="POSSIBLE TRANSCRIPTIONAL REGULATORY PROTEIN (PROBABLY LRP_ASNC-FAMILY)"/>
    <property type="match status" value="1"/>
</dbReference>
<dbReference type="InterPro" id="IPR019888">
    <property type="entry name" value="Tscrpt_reg_AsnC-like"/>
</dbReference>
<dbReference type="PRINTS" id="PR00033">
    <property type="entry name" value="HTHASNC"/>
</dbReference>
<dbReference type="GO" id="GO:0005829">
    <property type="term" value="C:cytosol"/>
    <property type="evidence" value="ECO:0007669"/>
    <property type="project" value="TreeGrafter"/>
</dbReference>
<keyword evidence="2" id="KW-0238">DNA-binding</keyword>
<dbReference type="SUPFAM" id="SSF54909">
    <property type="entry name" value="Dimeric alpha+beta barrel"/>
    <property type="match status" value="1"/>
</dbReference>
<dbReference type="Gene3D" id="1.10.10.10">
    <property type="entry name" value="Winged helix-like DNA-binding domain superfamily/Winged helix DNA-binding domain"/>
    <property type="match status" value="1"/>
</dbReference>
<organism evidence="5 6">
    <name type="scientific">Lacimicrobium alkaliphilum</name>
    <dbReference type="NCBI Taxonomy" id="1526571"/>
    <lineage>
        <taxon>Bacteria</taxon>
        <taxon>Pseudomonadati</taxon>
        <taxon>Pseudomonadota</taxon>
        <taxon>Gammaproteobacteria</taxon>
        <taxon>Alteromonadales</taxon>
        <taxon>Alteromonadaceae</taxon>
        <taxon>Lacimicrobium</taxon>
    </lineage>
</organism>
<dbReference type="InterPro" id="IPR011991">
    <property type="entry name" value="ArsR-like_HTH"/>
</dbReference>
<dbReference type="OrthoDB" id="166264at2"/>
<keyword evidence="3" id="KW-0804">Transcription</keyword>
<sequence length="161" mass="17957">MRALDNTDLQILANLFRDARLSNKDLAKLVGLAPSSCLERVKRLQNDGVIQGSTLKLNMNALGAHIQAMIAVRLSNHNRETVENFMQAVQPASEVLSLYHLGGENDLLIHVTVVDTQHLRDFVFNTITARNEVSHVETALVYDFRLSDTMPKFVLTTSEGK</sequence>
<keyword evidence="1" id="KW-0805">Transcription regulation</keyword>
<keyword evidence="6" id="KW-1185">Reference proteome</keyword>